<dbReference type="GO" id="GO:0016787">
    <property type="term" value="F:hydrolase activity"/>
    <property type="evidence" value="ECO:0007669"/>
    <property type="project" value="InterPro"/>
</dbReference>
<dbReference type="Proteomes" id="UP000183410">
    <property type="component" value="Unassembled WGS sequence"/>
</dbReference>
<name>A0A1I2J1X3_9BACL</name>
<dbReference type="AlphaFoldDB" id="A0A1I2J1X3"/>
<dbReference type="InterPro" id="IPR002933">
    <property type="entry name" value="Peptidase_M20"/>
</dbReference>
<dbReference type="EMBL" id="FONN01000045">
    <property type="protein sequence ID" value="SFF46741.1"/>
    <property type="molecule type" value="Genomic_DNA"/>
</dbReference>
<evidence type="ECO:0000313" key="2">
    <source>
        <dbReference type="Proteomes" id="UP000183410"/>
    </source>
</evidence>
<accession>A0A1I2J1X3</accession>
<evidence type="ECO:0000313" key="1">
    <source>
        <dbReference type="EMBL" id="SFF46741.1"/>
    </source>
</evidence>
<dbReference type="PANTHER" id="PTHR43808:SF27">
    <property type="entry name" value="PROTEIN ROCB"/>
    <property type="match status" value="1"/>
</dbReference>
<dbReference type="InterPro" id="IPR012166">
    <property type="entry name" value="Uncharacterised_RocB"/>
</dbReference>
<dbReference type="InterPro" id="IPR050072">
    <property type="entry name" value="Peptidase_M20A"/>
</dbReference>
<dbReference type="Gene3D" id="3.40.630.10">
    <property type="entry name" value="Zn peptidases"/>
    <property type="match status" value="1"/>
</dbReference>
<keyword evidence="2" id="KW-1185">Reference proteome</keyword>
<sequence length="554" mass="61552">MQWASKEQLTDLLCEMVQIPSISGSEAEKIFPTFVEQKLRTLPYFSKHPEQIELHDAGSGMRLLSALVRNKPEVRETIVLLSHFDVVDTSDYGDFQQFAFDPRRLTELFRSQPEVLPPEARHDAENGEWLFGRGVMDMKSGLALQMAMLERASAGEFAGNLLLVTVPDEEVGSAGMRAAVPALLALAERYGLDYVTVLNSEPGFPKYAGDHSNYIYKGTIGKMLPGFLCYGKETHVGEALAGLNANYMVSRLISEMELNTSYIEKVETDITPPPTNLLLRSLKNDYSVQTPYRAAAMFNLLMLERTLEETIESLLATANQAARHIEADYAVKARACADYAMISIPDLHIKVLTYEELHQYAVATYGQERVEALAGKALKVSGPAGDRDTTIAIVDELALLCKELGPMIVLFFSPPYYPAVSSRHDPFIQKVADELADYAAQRYGMKIGQENFHRGICDLSYVGTAGQSAALQLLAQNMPMWEKGYSIPFKELEQFIVPVLNVGPVGLDAHKWTERLDVHNAFVVMMDLLPACIHTLFHKHNAAIPESEPAAIQE</sequence>
<dbReference type="SUPFAM" id="SSF53187">
    <property type="entry name" value="Zn-dependent exopeptidases"/>
    <property type="match status" value="1"/>
</dbReference>
<reference evidence="2" key="1">
    <citation type="submission" date="2016-10" db="EMBL/GenBank/DDBJ databases">
        <authorList>
            <person name="Varghese N."/>
            <person name="Submissions S."/>
        </authorList>
    </citation>
    <scope>NUCLEOTIDE SEQUENCE [LARGE SCALE GENOMIC DNA]</scope>
    <source>
        <strain evidence="2">CGMCC 1.10223</strain>
    </source>
</reference>
<organism evidence="1 2">
    <name type="scientific">Paenibacillus algorifonticola</name>
    <dbReference type="NCBI Taxonomy" id="684063"/>
    <lineage>
        <taxon>Bacteria</taxon>
        <taxon>Bacillati</taxon>
        <taxon>Bacillota</taxon>
        <taxon>Bacilli</taxon>
        <taxon>Bacillales</taxon>
        <taxon>Paenibacillaceae</taxon>
        <taxon>Paenibacillus</taxon>
    </lineage>
</organism>
<gene>
    <name evidence="1" type="ORF">SAMN04487969_14517</name>
</gene>
<dbReference type="PIRSF" id="PIRSF010386">
    <property type="entry name" value="RocB"/>
    <property type="match status" value="1"/>
</dbReference>
<proteinExistence type="predicted"/>
<dbReference type="PANTHER" id="PTHR43808">
    <property type="entry name" value="ACETYLORNITHINE DEACETYLASE"/>
    <property type="match status" value="1"/>
</dbReference>
<protein>
    <submittedName>
        <fullName evidence="1">Arginine utilization protein RocB</fullName>
    </submittedName>
</protein>
<dbReference type="Pfam" id="PF01546">
    <property type="entry name" value="Peptidase_M20"/>
    <property type="match status" value="1"/>
</dbReference>